<sequence>MKDSFYTLATFEYTADAQILKGKLESESIYVYLKDEHTLDSDPLISNAIGGVKLQVKDEDKERAMEIYENIRQYTEDLEGNPIVCGNCGESKMLPYHNTRNIFYKLFPFFERRKYICTQCNHVNRS</sequence>
<evidence type="ECO:0000313" key="2">
    <source>
        <dbReference type="EMBL" id="NER14507.1"/>
    </source>
</evidence>
<accession>A0A6P0UNA2</accession>
<dbReference type="EMBL" id="JAABOO010000003">
    <property type="protein sequence ID" value="NER14507.1"/>
    <property type="molecule type" value="Genomic_DNA"/>
</dbReference>
<dbReference type="Pfam" id="PF09413">
    <property type="entry name" value="DUF2007"/>
    <property type="match status" value="1"/>
</dbReference>
<dbReference type="AlphaFoldDB" id="A0A6P0UNA2"/>
<protein>
    <submittedName>
        <fullName evidence="2">DUF2007 domain-containing protein</fullName>
    </submittedName>
</protein>
<feature type="domain" description="DUF2007" evidence="1">
    <location>
        <begin position="8"/>
        <end position="71"/>
    </location>
</feature>
<evidence type="ECO:0000313" key="3">
    <source>
        <dbReference type="Proteomes" id="UP000468581"/>
    </source>
</evidence>
<gene>
    <name evidence="2" type="ORF">GWK08_13720</name>
</gene>
<name>A0A6P0UNA2_9FLAO</name>
<proteinExistence type="predicted"/>
<dbReference type="InterPro" id="IPR018551">
    <property type="entry name" value="DUF2007"/>
</dbReference>
<organism evidence="2 3">
    <name type="scientific">Leptobacterium flavescens</name>
    <dbReference type="NCBI Taxonomy" id="472055"/>
    <lineage>
        <taxon>Bacteria</taxon>
        <taxon>Pseudomonadati</taxon>
        <taxon>Bacteroidota</taxon>
        <taxon>Flavobacteriia</taxon>
        <taxon>Flavobacteriales</taxon>
        <taxon>Flavobacteriaceae</taxon>
        <taxon>Leptobacterium</taxon>
    </lineage>
</organism>
<comment type="caution">
    <text evidence="2">The sequence shown here is derived from an EMBL/GenBank/DDBJ whole genome shotgun (WGS) entry which is preliminary data.</text>
</comment>
<dbReference type="Proteomes" id="UP000468581">
    <property type="component" value="Unassembled WGS sequence"/>
</dbReference>
<keyword evidence="3" id="KW-1185">Reference proteome</keyword>
<evidence type="ECO:0000259" key="1">
    <source>
        <dbReference type="Pfam" id="PF09413"/>
    </source>
</evidence>
<reference evidence="2 3" key="1">
    <citation type="submission" date="2020-01" db="EMBL/GenBank/DDBJ databases">
        <title>Leptobacterium flavescens.</title>
        <authorList>
            <person name="Wang G."/>
        </authorList>
    </citation>
    <scope>NUCLEOTIDE SEQUENCE [LARGE SCALE GENOMIC DNA]</scope>
    <source>
        <strain evidence="2 3">KCTC 22160</strain>
    </source>
</reference>
<dbReference type="RefSeq" id="WP_163607795.1">
    <property type="nucleotide sequence ID" value="NZ_JAABOO010000003.1"/>
</dbReference>